<dbReference type="GO" id="GO:0009007">
    <property type="term" value="F:site-specific DNA-methyltransferase (adenine-specific) activity"/>
    <property type="evidence" value="ECO:0007669"/>
    <property type="project" value="UniProtKB-EC"/>
</dbReference>
<evidence type="ECO:0000256" key="4">
    <source>
        <dbReference type="ARBA" id="ARBA00022679"/>
    </source>
</evidence>
<dbReference type="PATRIC" id="fig|762967.3.peg.910"/>
<evidence type="ECO:0000256" key="1">
    <source>
        <dbReference type="ARBA" id="ARBA00006594"/>
    </source>
</evidence>
<gene>
    <name evidence="8" type="ORF">HMPREF9440_01150</name>
</gene>
<dbReference type="HOGENOM" id="CLU_034179_0_0_4"/>
<dbReference type="InterPro" id="IPR002052">
    <property type="entry name" value="DNA_methylase_N6_adenine_CS"/>
</dbReference>
<dbReference type="InterPro" id="IPR029063">
    <property type="entry name" value="SAM-dependent_MTases_sf"/>
</dbReference>
<dbReference type="Pfam" id="PF07669">
    <property type="entry name" value="Eco57I"/>
    <property type="match status" value="1"/>
</dbReference>
<keyword evidence="9" id="KW-1185">Reference proteome</keyword>
<evidence type="ECO:0000313" key="8">
    <source>
        <dbReference type="EMBL" id="EHY31472.1"/>
    </source>
</evidence>
<sequence>MVADWMLDMVGYRAEEEIGRRLIVEPSCGCGAFLLTIVERLCGWKARHPDVGWAALSECIRAFDVDEAALRATRRAVRQALIQRGCPPETLLDAWLVCGDFLLHDTDLRADFVVGNPPYIRATDMPAEKRKAYAAHLNCVTLGTDIFVGFYEKSLELLKPGGALCFICADRWLQNAYGKRLRGKVNADFNLDVLVRMHEVRAFDEDVDAYPAVTLIRREARRETFRFVNCSPAFGADDVEDVERAMDGGLDNVRGSRFELIRLEKPHGDALYPLADAATVRFVMSAMGRYQPIEKCGVAIGIGIGIATGCDDVFLTEDATLVEASRLLPLYHQRFKDARPVFLVNPWEEDGSLADLQRHPRLRNYFEKHADRLKRRYVARKSPEAWYRTIDKIQTELLGRRLILLPDLGVEAKPVITDRYPHHGCYWIASDEWDLEALVGLLMSTPVRRFIDAFGVKMRGGTLRFQAQYLRYVHLPEWKDVPDEVREGLRTAFRRGDAALADRWAERAYRP</sequence>
<accession>H3KEI6</accession>
<dbReference type="AlphaFoldDB" id="H3KEI6"/>
<dbReference type="PRINTS" id="PR00507">
    <property type="entry name" value="N12N6MTFRASE"/>
</dbReference>
<comment type="similarity">
    <text evidence="1">Belongs to the N(4)/N(6)-methyltransferase family.</text>
</comment>
<evidence type="ECO:0000256" key="3">
    <source>
        <dbReference type="ARBA" id="ARBA00022603"/>
    </source>
</evidence>
<evidence type="ECO:0000256" key="6">
    <source>
        <dbReference type="ARBA" id="ARBA00047942"/>
    </source>
</evidence>
<dbReference type="STRING" id="762967.HMPREF9440_01150"/>
<dbReference type="EC" id="2.1.1.72" evidence="2"/>
<dbReference type="PANTHER" id="PTHR33841:SF5">
    <property type="entry name" value="DNA METHYLASE (MODIFICATION METHYLASE) (METHYLTRANSFERASE)-RELATED"/>
    <property type="match status" value="1"/>
</dbReference>
<reference evidence="8 9" key="1">
    <citation type="submission" date="2011-11" db="EMBL/GenBank/DDBJ databases">
        <authorList>
            <person name="Weinstock G."/>
            <person name="Sodergren E."/>
            <person name="Clifton S."/>
            <person name="Fulton L."/>
            <person name="Fulton B."/>
            <person name="Courtney L."/>
            <person name="Fronick C."/>
            <person name="Harrison M."/>
            <person name="Strong C."/>
            <person name="Farmer C."/>
            <person name="Delahaunty K."/>
            <person name="Markovic C."/>
            <person name="Hall O."/>
            <person name="Minx P."/>
            <person name="Tomlinson C."/>
            <person name="Mitreva M."/>
            <person name="Hou S."/>
            <person name="Chen J."/>
            <person name="Wollam A."/>
            <person name="Pepin K.H."/>
            <person name="Johnson M."/>
            <person name="Bhonagiri V."/>
            <person name="Zhang X."/>
            <person name="Suruliraj S."/>
            <person name="Warren W."/>
            <person name="Chinwalla A."/>
            <person name="Mardis E.R."/>
            <person name="Wilson R.K."/>
        </authorList>
    </citation>
    <scope>NUCLEOTIDE SEQUENCE [LARGE SCALE GENOMIC DNA]</scope>
    <source>
        <strain evidence="8 9">YIT 11816</strain>
    </source>
</reference>
<evidence type="ECO:0000256" key="5">
    <source>
        <dbReference type="ARBA" id="ARBA00022691"/>
    </source>
</evidence>
<name>H3KEI6_9BURK</name>
<keyword evidence="3 8" id="KW-0489">Methyltransferase</keyword>
<dbReference type="GO" id="GO:0032259">
    <property type="term" value="P:methylation"/>
    <property type="evidence" value="ECO:0007669"/>
    <property type="project" value="UniProtKB-KW"/>
</dbReference>
<dbReference type="SUPFAM" id="SSF53335">
    <property type="entry name" value="S-adenosyl-L-methionine-dependent methyltransferases"/>
    <property type="match status" value="1"/>
</dbReference>
<dbReference type="Proteomes" id="UP000004956">
    <property type="component" value="Unassembled WGS sequence"/>
</dbReference>
<proteinExistence type="inferred from homology"/>
<dbReference type="EMBL" id="AFBQ01000156">
    <property type="protein sequence ID" value="EHY31472.1"/>
    <property type="molecule type" value="Genomic_DNA"/>
</dbReference>
<dbReference type="GO" id="GO:0006304">
    <property type="term" value="P:DNA modification"/>
    <property type="evidence" value="ECO:0007669"/>
    <property type="project" value="InterPro"/>
</dbReference>
<dbReference type="InterPro" id="IPR050953">
    <property type="entry name" value="N4_N6_ade-DNA_methylase"/>
</dbReference>
<evidence type="ECO:0000256" key="2">
    <source>
        <dbReference type="ARBA" id="ARBA00011900"/>
    </source>
</evidence>
<dbReference type="PANTHER" id="PTHR33841">
    <property type="entry name" value="DNA METHYLTRANSFERASE YEEA-RELATED"/>
    <property type="match status" value="1"/>
</dbReference>
<evidence type="ECO:0000313" key="9">
    <source>
        <dbReference type="Proteomes" id="UP000004956"/>
    </source>
</evidence>
<keyword evidence="4 8" id="KW-0808">Transferase</keyword>
<feature type="domain" description="Type II methyltransferase M.TaqI-like" evidence="7">
    <location>
        <begin position="111"/>
        <end position="202"/>
    </location>
</feature>
<organism evidence="8 9">
    <name type="scientific">Sutterella parvirubra YIT 11816</name>
    <dbReference type="NCBI Taxonomy" id="762967"/>
    <lineage>
        <taxon>Bacteria</taxon>
        <taxon>Pseudomonadati</taxon>
        <taxon>Pseudomonadota</taxon>
        <taxon>Betaproteobacteria</taxon>
        <taxon>Burkholderiales</taxon>
        <taxon>Sutterellaceae</taxon>
        <taxon>Sutterella</taxon>
    </lineage>
</organism>
<dbReference type="PROSITE" id="PS00092">
    <property type="entry name" value="N6_MTASE"/>
    <property type="match status" value="1"/>
</dbReference>
<comment type="catalytic activity">
    <reaction evidence="6">
        <text>a 2'-deoxyadenosine in DNA + S-adenosyl-L-methionine = an N(6)-methyl-2'-deoxyadenosine in DNA + S-adenosyl-L-homocysteine + H(+)</text>
        <dbReference type="Rhea" id="RHEA:15197"/>
        <dbReference type="Rhea" id="RHEA-COMP:12418"/>
        <dbReference type="Rhea" id="RHEA-COMP:12419"/>
        <dbReference type="ChEBI" id="CHEBI:15378"/>
        <dbReference type="ChEBI" id="CHEBI:57856"/>
        <dbReference type="ChEBI" id="CHEBI:59789"/>
        <dbReference type="ChEBI" id="CHEBI:90615"/>
        <dbReference type="ChEBI" id="CHEBI:90616"/>
        <dbReference type="EC" id="2.1.1.72"/>
    </reaction>
</comment>
<dbReference type="CDD" id="cd02440">
    <property type="entry name" value="AdoMet_MTases"/>
    <property type="match status" value="1"/>
</dbReference>
<evidence type="ECO:0000259" key="7">
    <source>
        <dbReference type="Pfam" id="PF07669"/>
    </source>
</evidence>
<comment type="caution">
    <text evidence="8">The sequence shown here is derived from an EMBL/GenBank/DDBJ whole genome shotgun (WGS) entry which is preliminary data.</text>
</comment>
<keyword evidence="5" id="KW-0949">S-adenosyl-L-methionine</keyword>
<dbReference type="Gene3D" id="3.40.50.150">
    <property type="entry name" value="Vaccinia Virus protein VP39"/>
    <property type="match status" value="1"/>
</dbReference>
<protein>
    <recommendedName>
        <fullName evidence="2">site-specific DNA-methyltransferase (adenine-specific)</fullName>
        <ecNumber evidence="2">2.1.1.72</ecNumber>
    </recommendedName>
</protein>
<dbReference type="GO" id="GO:0003676">
    <property type="term" value="F:nucleic acid binding"/>
    <property type="evidence" value="ECO:0007669"/>
    <property type="project" value="InterPro"/>
</dbReference>
<dbReference type="InterPro" id="IPR011639">
    <property type="entry name" value="MethylTrfase_TaqI-like_dom"/>
</dbReference>